<evidence type="ECO:0000256" key="2">
    <source>
        <dbReference type="SAM" id="SignalP"/>
    </source>
</evidence>
<feature type="region of interest" description="Disordered" evidence="1">
    <location>
        <begin position="22"/>
        <end position="50"/>
    </location>
</feature>
<evidence type="ECO:0000259" key="3">
    <source>
        <dbReference type="SMART" id="SM00245"/>
    </source>
</evidence>
<dbReference type="InterPro" id="IPR036034">
    <property type="entry name" value="PDZ_sf"/>
</dbReference>
<feature type="signal peptide" evidence="2">
    <location>
        <begin position="1"/>
        <end position="27"/>
    </location>
</feature>
<dbReference type="EMBL" id="JBHRST010000004">
    <property type="protein sequence ID" value="MFC3096806.1"/>
    <property type="molecule type" value="Genomic_DNA"/>
</dbReference>
<feature type="chain" id="PRO_5047420371" evidence="2">
    <location>
        <begin position="28"/>
        <end position="486"/>
    </location>
</feature>
<accession>A0ABV7E4T8</accession>
<gene>
    <name evidence="4" type="ORF">ACFODU_03180</name>
</gene>
<evidence type="ECO:0000313" key="4">
    <source>
        <dbReference type="EMBL" id="MFC3096806.1"/>
    </source>
</evidence>
<name>A0ABV7E4T8_9SPHN</name>
<proteinExistence type="predicted"/>
<evidence type="ECO:0000256" key="1">
    <source>
        <dbReference type="SAM" id="MobiDB-lite"/>
    </source>
</evidence>
<dbReference type="Proteomes" id="UP001595456">
    <property type="component" value="Unassembled WGS sequence"/>
</dbReference>
<reference evidence="5" key="1">
    <citation type="journal article" date="2019" name="Int. J. Syst. Evol. Microbiol.">
        <title>The Global Catalogue of Microorganisms (GCM) 10K type strain sequencing project: providing services to taxonomists for standard genome sequencing and annotation.</title>
        <authorList>
            <consortium name="The Broad Institute Genomics Platform"/>
            <consortium name="The Broad Institute Genome Sequencing Center for Infectious Disease"/>
            <person name="Wu L."/>
            <person name="Ma J."/>
        </authorList>
    </citation>
    <scope>NUCLEOTIDE SEQUENCE [LARGE SCALE GENOMIC DNA]</scope>
    <source>
        <strain evidence="5">KCTC 52607</strain>
    </source>
</reference>
<dbReference type="InterPro" id="IPR005151">
    <property type="entry name" value="Tail-specific_protease"/>
</dbReference>
<dbReference type="InterPro" id="IPR029045">
    <property type="entry name" value="ClpP/crotonase-like_dom_sf"/>
</dbReference>
<keyword evidence="2" id="KW-0732">Signal</keyword>
<dbReference type="Gene3D" id="3.30.750.170">
    <property type="match status" value="1"/>
</dbReference>
<dbReference type="PROSITE" id="PS51257">
    <property type="entry name" value="PROKAR_LIPOPROTEIN"/>
    <property type="match status" value="1"/>
</dbReference>
<feature type="domain" description="Tail specific protease" evidence="3">
    <location>
        <begin position="211"/>
        <end position="415"/>
    </location>
</feature>
<dbReference type="CDD" id="cd07561">
    <property type="entry name" value="Peptidase_S41_CPP_like"/>
    <property type="match status" value="1"/>
</dbReference>
<feature type="compositionally biased region" description="Gly residues" evidence="1">
    <location>
        <begin position="22"/>
        <end position="31"/>
    </location>
</feature>
<feature type="compositionally biased region" description="Pro residues" evidence="1">
    <location>
        <begin position="35"/>
        <end position="47"/>
    </location>
</feature>
<dbReference type="Gene3D" id="3.90.226.10">
    <property type="entry name" value="2-enoyl-CoA Hydratase, Chain A, domain 1"/>
    <property type="match status" value="1"/>
</dbReference>
<dbReference type="SUPFAM" id="SSF52096">
    <property type="entry name" value="ClpP/crotonase"/>
    <property type="match status" value="1"/>
</dbReference>
<sequence length="486" mass="51435">MKVARPALVLACAAMLASCGGSGSSGGGGTGVVPTPTPTATPTPTPTPTSATCALSARQDWVAAQLTEWYLFPDLLATNVNKASYPSVQSYIDALVAPARAQSRDRFFTYITSIAEENAFFEQGSSAGFGFRLAYDVAARRVAVIEAFEGAPALAQNIDRGSELLAIGTSASTLQTVSALMASGGPNAVVNALGPSDPGISRVLRVRDQTGVERQVTLTKTEFALDPVSDRFGTKIINDGGKQVGYLNLRTFIDTADPDLRAAYLSFRNAGVTELVIDLRYNGGGLISIAELMGDLMGRNLGGQVFDYITFRPSKASNNSTYRFSPTPQSIQPTRIAFITTGGSASASEMIINSMQPYLPNTALAIVGENTFGKPVGQIALDRAACDDRLRVVALRVENANRQGDYYTGLASTVPNSCRAFDDISRPLGDPAENMLATALTFLRGGTCTPITATGEARTTARLPDERGMLRRPVPDAVQEYVPGLF</sequence>
<comment type="caution">
    <text evidence="4">The sequence shown here is derived from an EMBL/GenBank/DDBJ whole genome shotgun (WGS) entry which is preliminary data.</text>
</comment>
<dbReference type="PANTHER" id="PTHR32060:SF22">
    <property type="entry name" value="CARBOXYL-TERMINAL-PROCESSING PEPTIDASE 3, CHLOROPLASTIC"/>
    <property type="match status" value="1"/>
</dbReference>
<protein>
    <submittedName>
        <fullName evidence="4">S41 family peptidase</fullName>
    </submittedName>
</protein>
<dbReference type="RefSeq" id="WP_336925701.1">
    <property type="nucleotide sequence ID" value="NZ_JBANRO010000005.1"/>
</dbReference>
<organism evidence="4 5">
    <name type="scientific">Alteraurantiacibacter palmitatis</name>
    <dbReference type="NCBI Taxonomy" id="2054628"/>
    <lineage>
        <taxon>Bacteria</taxon>
        <taxon>Pseudomonadati</taxon>
        <taxon>Pseudomonadota</taxon>
        <taxon>Alphaproteobacteria</taxon>
        <taxon>Sphingomonadales</taxon>
        <taxon>Erythrobacteraceae</taxon>
        <taxon>Alteraurantiacibacter</taxon>
    </lineage>
</organism>
<dbReference type="SMART" id="SM00245">
    <property type="entry name" value="TSPc"/>
    <property type="match status" value="1"/>
</dbReference>
<evidence type="ECO:0000313" key="5">
    <source>
        <dbReference type="Proteomes" id="UP001595456"/>
    </source>
</evidence>
<dbReference type="Gene3D" id="2.30.42.10">
    <property type="match status" value="1"/>
</dbReference>
<keyword evidence="5" id="KW-1185">Reference proteome</keyword>
<dbReference type="Pfam" id="PF03572">
    <property type="entry name" value="Peptidase_S41"/>
    <property type="match status" value="1"/>
</dbReference>
<dbReference type="PANTHER" id="PTHR32060">
    <property type="entry name" value="TAIL-SPECIFIC PROTEASE"/>
    <property type="match status" value="1"/>
</dbReference>